<keyword evidence="2" id="KW-1185">Reference proteome</keyword>
<evidence type="ECO:0000313" key="2">
    <source>
        <dbReference type="Proteomes" id="UP000245626"/>
    </source>
</evidence>
<dbReference type="Proteomes" id="UP000245626">
    <property type="component" value="Unassembled WGS sequence"/>
</dbReference>
<dbReference type="EMBL" id="KZ819829">
    <property type="protein sequence ID" value="PWN51622.1"/>
    <property type="molecule type" value="Genomic_DNA"/>
</dbReference>
<accession>A0ACD0P0T0</accession>
<reference evidence="1 2" key="1">
    <citation type="journal article" date="2018" name="Mol. Biol. Evol.">
        <title>Broad Genomic Sampling Reveals a Smut Pathogenic Ancestry of the Fungal Clade Ustilaginomycotina.</title>
        <authorList>
            <person name="Kijpornyongpan T."/>
            <person name="Mondo S.J."/>
            <person name="Barry K."/>
            <person name="Sandor L."/>
            <person name="Lee J."/>
            <person name="Lipzen A."/>
            <person name="Pangilinan J."/>
            <person name="LaButti K."/>
            <person name="Hainaut M."/>
            <person name="Henrissat B."/>
            <person name="Grigoriev I.V."/>
            <person name="Spatafora J.W."/>
            <person name="Aime M.C."/>
        </authorList>
    </citation>
    <scope>NUCLEOTIDE SEQUENCE [LARGE SCALE GENOMIC DNA]</scope>
    <source>
        <strain evidence="1 2">SA 807</strain>
    </source>
</reference>
<sequence>MASTKPFKGGELVFIPRSPPTSSAEAPKLRPLLLPRRLTGEIITESMIAKSSASSSASARARRNSIKSVMTPADNDSSATESETDSEELRSASRKVAPSQHLVLEFFSPDCASLVGTPSVDPIPRSIVQRRIESNAARSRSETFKFPVPPSALSIAPLPQQRRVPSGRVHRAGRTASGRSLVGALADEKVAHQNGRRGWEAYPPALWALASPRLEGSQGWSPNTSECGSPKQELEVTLLPLGDYEAITAPLSHTKSSAANEKKIGEVEERWDFDSSSQGTDSEESETGVRGLISRHRGTSLPSYRQAKSLPSYHDVKATGSPGESSSSASSEACDTDADEFDVDAQKLARLHASLQLLDQGAEIPLSFQEEEKDYTTVAEQMAYLCGLGYRYSKRSISGTVMRNVTPSELATSEYDGEAAEIGSSWSSAQNSSRLESIEGFVDEKGLPMARLRSFSPSTVAVSNGTSCRSSPILSGSLAAVTSPSLSDSSPIPDVPSPLGPNEIDIYSLCARPLEAMSPPLTNSAHDGSTESHESERDHHHHHLAEFSYLVDDSIFDIVTPPSETSDLPTTNPFSPALNTPELGLLKTPAPMDCFPSPSALSGFKPFGNGEAIRQQQVAASSSLSPLSRFEALTSSNSCPAFALFSADEDSSKSNGEPFSVLSRPRPCKRLPSSFFGTTALETEKVRSVAMERSKSGSASKSGGGKRTCSLEVRQGAPSPPSSQPIIPARKSSIDLQRSYALAKEDVQHHHHHIKNRIDVVNSAVEVAARTEVPSNRSSAGENSPSAFWDETKSTLIANVPGRKSIHFEPTPQPIRRETTPRSPSKKNGIETPRTNGGRSVSSGGGALSFIRSKFNSSPNTTPTTLGSSAMTTSDSNLSSTSSSSVKVSSSGERRRISFSTSTSSSIMTRQSSSSTSDSTTSSSTPHNRSRTTTGPLILKGKALVDIKKSCKSKADFIRSATLEAARREREILNQSCGNGDDVRGRVMTSQPGPGPVRIVEPATTTKQQRRGRRDEGQSWSSSEEEPDSQGSYYLPSSTSLPTLYVARTPSQRRAGRTGVPETESDQHYYSSHVSNSTRNDPQAAVVNPTLRKVKKTKNQTSNQSQQDQDTYSLASGLISSDDEVRPSQARKVNKLRSRRKSSVVALLNQASTNPSSSTLSIPPPPRGVLIVKEEVMITL</sequence>
<evidence type="ECO:0000313" key="1">
    <source>
        <dbReference type="EMBL" id="PWN51622.1"/>
    </source>
</evidence>
<gene>
    <name evidence="1" type="ORF">IE53DRAFT_367902</name>
</gene>
<proteinExistence type="predicted"/>
<organism evidence="1 2">
    <name type="scientific">Violaceomyces palustris</name>
    <dbReference type="NCBI Taxonomy" id="1673888"/>
    <lineage>
        <taxon>Eukaryota</taxon>
        <taxon>Fungi</taxon>
        <taxon>Dikarya</taxon>
        <taxon>Basidiomycota</taxon>
        <taxon>Ustilaginomycotina</taxon>
        <taxon>Ustilaginomycetes</taxon>
        <taxon>Violaceomycetales</taxon>
        <taxon>Violaceomycetaceae</taxon>
        <taxon>Violaceomyces</taxon>
    </lineage>
</organism>
<name>A0ACD0P0T0_9BASI</name>
<protein>
    <submittedName>
        <fullName evidence="1">Uncharacterized protein</fullName>
    </submittedName>
</protein>